<dbReference type="Pfam" id="PF00149">
    <property type="entry name" value="Metallophos"/>
    <property type="match status" value="1"/>
</dbReference>
<name>A0A369T686_9PROT</name>
<comment type="similarity">
    <text evidence="4">Belongs to the cyclic nucleotide phosphodiesterase class-III family.</text>
</comment>
<evidence type="ECO:0000256" key="3">
    <source>
        <dbReference type="ARBA" id="ARBA00023004"/>
    </source>
</evidence>
<dbReference type="SUPFAM" id="SSF56300">
    <property type="entry name" value="Metallo-dependent phosphatases"/>
    <property type="match status" value="1"/>
</dbReference>
<evidence type="ECO:0000256" key="2">
    <source>
        <dbReference type="ARBA" id="ARBA00022801"/>
    </source>
</evidence>
<evidence type="ECO:0000313" key="7">
    <source>
        <dbReference type="Proteomes" id="UP000253941"/>
    </source>
</evidence>
<dbReference type="PANTHER" id="PTHR42988:SF2">
    <property type="entry name" value="CYCLIC NUCLEOTIDE PHOSPHODIESTERASE CBUA0032-RELATED"/>
    <property type="match status" value="1"/>
</dbReference>
<dbReference type="PANTHER" id="PTHR42988">
    <property type="entry name" value="PHOSPHOHYDROLASE"/>
    <property type="match status" value="1"/>
</dbReference>
<dbReference type="GO" id="GO:0016787">
    <property type="term" value="F:hydrolase activity"/>
    <property type="evidence" value="ECO:0007669"/>
    <property type="project" value="UniProtKB-KW"/>
</dbReference>
<dbReference type="GO" id="GO:0046872">
    <property type="term" value="F:metal ion binding"/>
    <property type="evidence" value="ECO:0007669"/>
    <property type="project" value="UniProtKB-KW"/>
</dbReference>
<keyword evidence="2" id="KW-0378">Hydrolase</keyword>
<accession>A0A369T686</accession>
<dbReference type="InterPro" id="IPR050884">
    <property type="entry name" value="CNP_phosphodiesterase-III"/>
</dbReference>
<dbReference type="InterPro" id="IPR004843">
    <property type="entry name" value="Calcineurin-like_PHP"/>
</dbReference>
<evidence type="ECO:0000256" key="1">
    <source>
        <dbReference type="ARBA" id="ARBA00022723"/>
    </source>
</evidence>
<sequence>MFTFAHISDLHIAPLPAATPWALASKRLLGYLSWHSKRKAQHRAEVLVALRDDLKAAAPDHICVTGDLTNIALPREFAAAAEWLATLGDPDKLSVVPGNHDAYVKVAPRHGLDLWDSWMASDDGAAGFPFVRRRGAVAFVGASSAVPTAPFMATGRLGPAQRTRLRTVLTKLGQEGLYRVVLIHHPPQTGAVRSRHRLSDAGAVRQVLKTAGAELVLHGHAHRPLGATLPGPGGAEIPVLGVGSASSAGLHGRTAGHYHLFRLDIAGGTRRLRVEHRHFDRASGRFIAGHRHDVPGNDGAAVTAALSAGAGVP</sequence>
<keyword evidence="7" id="KW-1185">Reference proteome</keyword>
<dbReference type="AlphaFoldDB" id="A0A369T686"/>
<dbReference type="Gene3D" id="3.60.21.10">
    <property type="match status" value="1"/>
</dbReference>
<protein>
    <submittedName>
        <fullName evidence="6">Metallophosphoesterase</fullName>
    </submittedName>
</protein>
<keyword evidence="1" id="KW-0479">Metal-binding</keyword>
<feature type="domain" description="Calcineurin-like phosphoesterase" evidence="5">
    <location>
        <begin position="3"/>
        <end position="224"/>
    </location>
</feature>
<comment type="caution">
    <text evidence="6">The sequence shown here is derived from an EMBL/GenBank/DDBJ whole genome shotgun (WGS) entry which is preliminary data.</text>
</comment>
<organism evidence="6 7">
    <name type="scientific">Ferruginivarius sediminum</name>
    <dbReference type="NCBI Taxonomy" id="2661937"/>
    <lineage>
        <taxon>Bacteria</taxon>
        <taxon>Pseudomonadati</taxon>
        <taxon>Pseudomonadota</taxon>
        <taxon>Alphaproteobacteria</taxon>
        <taxon>Rhodospirillales</taxon>
        <taxon>Rhodospirillaceae</taxon>
        <taxon>Ferruginivarius</taxon>
    </lineage>
</organism>
<dbReference type="Proteomes" id="UP000253941">
    <property type="component" value="Unassembled WGS sequence"/>
</dbReference>
<reference evidence="6 7" key="1">
    <citation type="submission" date="2018-07" db="EMBL/GenBank/DDBJ databases">
        <title>Venubactetium sediminum gen. nov., sp. nov., isolated from a marine solar saltern.</title>
        <authorList>
            <person name="Wang S."/>
        </authorList>
    </citation>
    <scope>NUCLEOTIDE SEQUENCE [LARGE SCALE GENOMIC DNA]</scope>
    <source>
        <strain evidence="6 7">WD2A32</strain>
    </source>
</reference>
<dbReference type="EMBL" id="QPMH01000019">
    <property type="protein sequence ID" value="RDD60830.1"/>
    <property type="molecule type" value="Genomic_DNA"/>
</dbReference>
<evidence type="ECO:0000259" key="5">
    <source>
        <dbReference type="Pfam" id="PF00149"/>
    </source>
</evidence>
<dbReference type="RefSeq" id="WP_114583226.1">
    <property type="nucleotide sequence ID" value="NZ_QPMH01000019.1"/>
</dbReference>
<gene>
    <name evidence="6" type="ORF">DRB17_15980</name>
</gene>
<evidence type="ECO:0000256" key="4">
    <source>
        <dbReference type="ARBA" id="ARBA00025742"/>
    </source>
</evidence>
<dbReference type="InterPro" id="IPR029052">
    <property type="entry name" value="Metallo-depent_PP-like"/>
</dbReference>
<keyword evidence="3" id="KW-0408">Iron</keyword>
<proteinExistence type="inferred from homology"/>
<evidence type="ECO:0000313" key="6">
    <source>
        <dbReference type="EMBL" id="RDD60830.1"/>
    </source>
</evidence>